<organism evidence="2 3">
    <name type="scientific">Aquamicrobium soli</name>
    <dbReference type="NCBI Taxonomy" id="1811518"/>
    <lineage>
        <taxon>Bacteria</taxon>
        <taxon>Pseudomonadati</taxon>
        <taxon>Pseudomonadota</taxon>
        <taxon>Alphaproteobacteria</taxon>
        <taxon>Hyphomicrobiales</taxon>
        <taxon>Phyllobacteriaceae</taxon>
        <taxon>Aquamicrobium</taxon>
    </lineage>
</organism>
<evidence type="ECO:0000313" key="2">
    <source>
        <dbReference type="EMBL" id="MFC3207657.1"/>
    </source>
</evidence>
<feature type="region of interest" description="Disordered" evidence="1">
    <location>
        <begin position="35"/>
        <end position="71"/>
    </location>
</feature>
<sequence>MPAFSLKCTPFQVRLFNVLRLEEEHLNLEGDHVHIDGSLPRSTASASRATGGATYASANQVRADEARRAGSAVEAAHSTALSALKNERFGQMLAKISEPAAGALMTMRRESDSTSADFNSVVASYAENGE</sequence>
<feature type="compositionally biased region" description="Low complexity" evidence="1">
    <location>
        <begin position="41"/>
        <end position="58"/>
    </location>
</feature>
<protein>
    <submittedName>
        <fullName evidence="2">Uncharacterized protein</fullName>
    </submittedName>
</protein>
<gene>
    <name evidence="2" type="ORF">ACFOHJ_15635</name>
</gene>
<dbReference type="RefSeq" id="WP_378222030.1">
    <property type="nucleotide sequence ID" value="NZ_JBHRTK010000015.1"/>
</dbReference>
<keyword evidence="3" id="KW-1185">Reference proteome</keyword>
<dbReference type="Proteomes" id="UP001595583">
    <property type="component" value="Unassembled WGS sequence"/>
</dbReference>
<evidence type="ECO:0000313" key="3">
    <source>
        <dbReference type="Proteomes" id="UP001595583"/>
    </source>
</evidence>
<accession>A0ABV7KJK8</accession>
<proteinExistence type="predicted"/>
<evidence type="ECO:0000256" key="1">
    <source>
        <dbReference type="SAM" id="MobiDB-lite"/>
    </source>
</evidence>
<reference evidence="3" key="1">
    <citation type="journal article" date="2019" name="Int. J. Syst. Evol. Microbiol.">
        <title>The Global Catalogue of Microorganisms (GCM) 10K type strain sequencing project: providing services to taxonomists for standard genome sequencing and annotation.</title>
        <authorList>
            <consortium name="The Broad Institute Genomics Platform"/>
            <consortium name="The Broad Institute Genome Sequencing Center for Infectious Disease"/>
            <person name="Wu L."/>
            <person name="Ma J."/>
        </authorList>
    </citation>
    <scope>NUCLEOTIDE SEQUENCE [LARGE SCALE GENOMIC DNA]</scope>
    <source>
        <strain evidence="3">KCTC 52165</strain>
    </source>
</reference>
<name>A0ABV7KJK8_9HYPH</name>
<comment type="caution">
    <text evidence="2">The sequence shown here is derived from an EMBL/GenBank/DDBJ whole genome shotgun (WGS) entry which is preliminary data.</text>
</comment>
<dbReference type="EMBL" id="JBHRTK010000015">
    <property type="protein sequence ID" value="MFC3207657.1"/>
    <property type="molecule type" value="Genomic_DNA"/>
</dbReference>